<keyword evidence="2" id="KW-0547">Nucleotide-binding</keyword>
<keyword evidence="3" id="KW-0067">ATP-binding</keyword>
<feature type="domain" description="Chromo" evidence="7">
    <location>
        <begin position="85"/>
        <end position="177"/>
    </location>
</feature>
<dbReference type="GO" id="GO:0034728">
    <property type="term" value="P:nucleosome organization"/>
    <property type="evidence" value="ECO:0007669"/>
    <property type="project" value="TreeGrafter"/>
</dbReference>
<proteinExistence type="predicted"/>
<dbReference type="SUPFAM" id="SSF54160">
    <property type="entry name" value="Chromo domain-like"/>
    <property type="match status" value="2"/>
</dbReference>
<organism evidence="8 9">
    <name type="scientific">Sinocyclocheilus anshuiensis</name>
    <dbReference type="NCBI Taxonomy" id="1608454"/>
    <lineage>
        <taxon>Eukaryota</taxon>
        <taxon>Metazoa</taxon>
        <taxon>Chordata</taxon>
        <taxon>Craniata</taxon>
        <taxon>Vertebrata</taxon>
        <taxon>Euteleostomi</taxon>
        <taxon>Actinopterygii</taxon>
        <taxon>Neopterygii</taxon>
        <taxon>Teleostei</taxon>
        <taxon>Ostariophysi</taxon>
        <taxon>Cypriniformes</taxon>
        <taxon>Cyprinidae</taxon>
        <taxon>Cyprininae</taxon>
        <taxon>Sinocyclocheilus</taxon>
    </lineage>
</organism>
<dbReference type="FunFam" id="2.40.50.40:FF:000014">
    <property type="entry name" value="Chromodomain-helicase-DNA-binding protein 2 isoform 1"/>
    <property type="match status" value="1"/>
</dbReference>
<evidence type="ECO:0000256" key="6">
    <source>
        <dbReference type="ARBA" id="ARBA00023242"/>
    </source>
</evidence>
<accession>A0A671KTV2</accession>
<dbReference type="Gene3D" id="2.40.50.40">
    <property type="match status" value="2"/>
</dbReference>
<dbReference type="Pfam" id="PF00385">
    <property type="entry name" value="Chromo"/>
    <property type="match status" value="2"/>
</dbReference>
<keyword evidence="9" id="KW-1185">Reference proteome</keyword>
<evidence type="ECO:0000256" key="4">
    <source>
        <dbReference type="ARBA" id="ARBA00023015"/>
    </source>
</evidence>
<dbReference type="PROSITE" id="PS00598">
    <property type="entry name" value="CHROMO_1"/>
    <property type="match status" value="2"/>
</dbReference>
<dbReference type="GO" id="GO:0003677">
    <property type="term" value="F:DNA binding"/>
    <property type="evidence" value="ECO:0007669"/>
    <property type="project" value="TreeGrafter"/>
</dbReference>
<dbReference type="GO" id="GO:0042393">
    <property type="term" value="F:histone binding"/>
    <property type="evidence" value="ECO:0007669"/>
    <property type="project" value="TreeGrafter"/>
</dbReference>
<dbReference type="InterPro" id="IPR023779">
    <property type="entry name" value="Chromodomain_CS"/>
</dbReference>
<dbReference type="Ensembl" id="ENSSANT00000009612.1">
    <property type="protein sequence ID" value="ENSSANP00000008978.1"/>
    <property type="gene ID" value="ENSSANG00000005011.1"/>
</dbReference>
<dbReference type="PANTHER" id="PTHR45623:SF7">
    <property type="entry name" value="CHROMODOMAIN-HELICASE-DNA-BINDING PROTEIN 1"/>
    <property type="match status" value="1"/>
</dbReference>
<dbReference type="InterPro" id="IPR023780">
    <property type="entry name" value="Chromo_domain"/>
</dbReference>
<dbReference type="SMART" id="SM00298">
    <property type="entry name" value="CHROMO"/>
    <property type="match status" value="2"/>
</dbReference>
<dbReference type="GO" id="GO:0005524">
    <property type="term" value="F:ATP binding"/>
    <property type="evidence" value="ECO:0007669"/>
    <property type="project" value="UniProtKB-KW"/>
</dbReference>
<dbReference type="GO" id="GO:0003682">
    <property type="term" value="F:chromatin binding"/>
    <property type="evidence" value="ECO:0007669"/>
    <property type="project" value="TreeGrafter"/>
</dbReference>
<dbReference type="InterPro" id="IPR000953">
    <property type="entry name" value="Chromo/chromo_shadow_dom"/>
</dbReference>
<dbReference type="GO" id="GO:0016887">
    <property type="term" value="F:ATP hydrolysis activity"/>
    <property type="evidence" value="ECO:0007669"/>
    <property type="project" value="TreeGrafter"/>
</dbReference>
<evidence type="ECO:0000259" key="7">
    <source>
        <dbReference type="PROSITE" id="PS50013"/>
    </source>
</evidence>
<dbReference type="FunFam" id="2.40.50.40:FF:000008">
    <property type="entry name" value="Chromodomain-helicase-DNA-binding protein 2 isoform 1"/>
    <property type="match status" value="1"/>
</dbReference>
<keyword evidence="5" id="KW-0804">Transcription</keyword>
<evidence type="ECO:0000313" key="9">
    <source>
        <dbReference type="Proteomes" id="UP000472260"/>
    </source>
</evidence>
<dbReference type="PANTHER" id="PTHR45623">
    <property type="entry name" value="CHROMODOMAIN-HELICASE-DNA-BINDING PROTEIN 3-RELATED-RELATED"/>
    <property type="match status" value="1"/>
</dbReference>
<dbReference type="GO" id="GO:0140658">
    <property type="term" value="F:ATP-dependent chromatin remodeler activity"/>
    <property type="evidence" value="ECO:0007669"/>
    <property type="project" value="TreeGrafter"/>
</dbReference>
<evidence type="ECO:0000256" key="2">
    <source>
        <dbReference type="ARBA" id="ARBA00022741"/>
    </source>
</evidence>
<dbReference type="CDD" id="cd18666">
    <property type="entry name" value="CD1_tandem_CHD1-2_like"/>
    <property type="match status" value="1"/>
</dbReference>
<dbReference type="AlphaFoldDB" id="A0A671KTV2"/>
<name>A0A671KTV2_9TELE</name>
<protein>
    <recommendedName>
        <fullName evidence="7">Chromo domain-containing protein</fullName>
    </recommendedName>
</protein>
<dbReference type="Proteomes" id="UP000472260">
    <property type="component" value="Unassembled WGS sequence"/>
</dbReference>
<evidence type="ECO:0000256" key="3">
    <source>
        <dbReference type="ARBA" id="ARBA00022840"/>
    </source>
</evidence>
<evidence type="ECO:0000256" key="1">
    <source>
        <dbReference type="ARBA" id="ARBA00004123"/>
    </source>
</evidence>
<sequence>KTEATVCTHEEAASLHWRRWIGAARLSVGGSELDGPFLVQVCPFRLFLVDITPVYKEDEELKTDSDDLVEVCGEDVPPPEEDEFETLERVMEVRIGRKGATGAVTTVYAVEADGDPNANFDPSRQPGEVQYLMKWKNWSHIHNTWETEETLKQQNVKGMKKLDNFKKKDQEKKKWLKAASPEDVEYFNCQQELMDDLHSQYQLVERIIGKRMLPPIVFKSAAGYPDYLCKWQGLSYSECSWEDGALIARKFQKCIDEYMSRNQCKTIPSRECKVTALNAGHLSKQMKPRSLYNQLNV</sequence>
<reference evidence="8" key="1">
    <citation type="submission" date="2025-08" db="UniProtKB">
        <authorList>
            <consortium name="Ensembl"/>
        </authorList>
    </citation>
    <scope>IDENTIFICATION</scope>
</reference>
<evidence type="ECO:0000313" key="8">
    <source>
        <dbReference type="Ensembl" id="ENSSANP00000008978.1"/>
    </source>
</evidence>
<dbReference type="GO" id="GO:0000785">
    <property type="term" value="C:chromatin"/>
    <property type="evidence" value="ECO:0007669"/>
    <property type="project" value="TreeGrafter"/>
</dbReference>
<comment type="subcellular location">
    <subcellularLocation>
        <location evidence="1">Nucleus</location>
    </subcellularLocation>
</comment>
<feature type="domain" description="Chromo" evidence="7">
    <location>
        <begin position="202"/>
        <end position="270"/>
    </location>
</feature>
<reference evidence="8" key="2">
    <citation type="submission" date="2025-09" db="UniProtKB">
        <authorList>
            <consortium name="Ensembl"/>
        </authorList>
    </citation>
    <scope>IDENTIFICATION</scope>
</reference>
<dbReference type="CDD" id="cd18661">
    <property type="entry name" value="CD2_tandem_CHD1-2_like"/>
    <property type="match status" value="1"/>
</dbReference>
<dbReference type="PROSITE" id="PS50013">
    <property type="entry name" value="CHROMO_2"/>
    <property type="match status" value="2"/>
</dbReference>
<evidence type="ECO:0000256" key="5">
    <source>
        <dbReference type="ARBA" id="ARBA00023163"/>
    </source>
</evidence>
<keyword evidence="6" id="KW-0539">Nucleus</keyword>
<dbReference type="InterPro" id="IPR016197">
    <property type="entry name" value="Chromo-like_dom_sf"/>
</dbReference>
<dbReference type="GO" id="GO:0005634">
    <property type="term" value="C:nucleus"/>
    <property type="evidence" value="ECO:0007669"/>
    <property type="project" value="UniProtKB-SubCell"/>
</dbReference>
<keyword evidence="4" id="KW-0805">Transcription regulation</keyword>